<reference evidence="4 8" key="3">
    <citation type="submission" date="2018-11" db="EMBL/GenBank/DDBJ databases">
        <title>Species Designations Belie Phenotypic and Genotypic Heterogeneity in Oral Streptococci.</title>
        <authorList>
            <person name="Velsko I."/>
        </authorList>
    </citation>
    <scope>NUCLEOTIDE SEQUENCE [LARGE SCALE GENOMIC DNA]</scope>
    <source>
        <strain evidence="4 8">BCC06</strain>
    </source>
</reference>
<sequence>MDTKTIEQVNVLKVDALSIIVLKEVKMIWVVFQVWQG</sequence>
<evidence type="ECO:0000313" key="6">
    <source>
        <dbReference type="Proteomes" id="UP000033590"/>
    </source>
</evidence>
<organism evidence="1 6">
    <name type="scientific">Streptococcus mitis</name>
    <dbReference type="NCBI Taxonomy" id="28037"/>
    <lineage>
        <taxon>Bacteria</taxon>
        <taxon>Bacillati</taxon>
        <taxon>Bacillota</taxon>
        <taxon>Bacilli</taxon>
        <taxon>Lactobacillales</taxon>
        <taxon>Streptococcaceae</taxon>
        <taxon>Streptococcus</taxon>
        <taxon>Streptococcus mitis group</taxon>
    </lineage>
</organism>
<dbReference type="Proteomes" id="UP000075618">
    <property type="component" value="Unassembled WGS sequence"/>
</dbReference>
<evidence type="ECO:0000313" key="1">
    <source>
        <dbReference type="EMBL" id="KJQ72008.1"/>
    </source>
</evidence>
<reference evidence="5 6" key="1">
    <citation type="submission" date="2015-02" db="EMBL/GenBank/DDBJ databases">
        <title>Evolution of amylase-binding proteins of oral streptococcal species.</title>
        <authorList>
            <person name="Haase E.M."/>
        </authorList>
    </citation>
    <scope>NUCLEOTIDE SEQUENCE [LARGE SCALE GENOMIC DNA]</scope>
    <source>
        <strain evidence="2 5">SK137</strain>
        <strain evidence="1 6">SK145</strain>
    </source>
</reference>
<evidence type="ECO:0000313" key="7">
    <source>
        <dbReference type="Proteomes" id="UP000075618"/>
    </source>
</evidence>
<name>A0A081PY24_STRMT</name>
<evidence type="ECO:0000313" key="2">
    <source>
        <dbReference type="EMBL" id="KJQ73429.1"/>
    </source>
</evidence>
<comment type="caution">
    <text evidence="1">The sequence shown here is derived from an EMBL/GenBank/DDBJ whole genome shotgun (WGS) entry which is preliminary data.</text>
</comment>
<dbReference type="EMBL" id="LROT01000029">
    <property type="protein sequence ID" value="KYF32791.1"/>
    <property type="molecule type" value="Genomic_DNA"/>
</dbReference>
<evidence type="ECO:0000313" key="8">
    <source>
        <dbReference type="Proteomes" id="UP000267438"/>
    </source>
</evidence>
<evidence type="ECO:0000313" key="5">
    <source>
        <dbReference type="Proteomes" id="UP000033415"/>
    </source>
</evidence>
<dbReference type="Proteomes" id="UP000033415">
    <property type="component" value="Unassembled WGS sequence"/>
</dbReference>
<accession>A0A081PY24</accession>
<gene>
    <name evidence="4" type="ORF">D8836_05840</name>
    <name evidence="3" type="ORF">SMI10712_01237</name>
    <name evidence="2" type="ORF">TZ91_01038</name>
    <name evidence="1" type="ORF">TZ93_01804</name>
</gene>
<dbReference type="EMBL" id="RJOH01000007">
    <property type="protein sequence ID" value="RSJ12961.1"/>
    <property type="molecule type" value="Genomic_DNA"/>
</dbReference>
<evidence type="ECO:0000313" key="3">
    <source>
        <dbReference type="EMBL" id="KYF32791.1"/>
    </source>
</evidence>
<dbReference type="EMBL" id="JYGS01000007">
    <property type="protein sequence ID" value="KJQ72008.1"/>
    <property type="molecule type" value="Genomic_DNA"/>
</dbReference>
<proteinExistence type="predicted"/>
<dbReference type="AlphaFoldDB" id="A0A081PY24"/>
<dbReference type="EMBL" id="JYGQ01000001">
    <property type="protein sequence ID" value="KJQ73429.1"/>
    <property type="molecule type" value="Genomic_DNA"/>
</dbReference>
<dbReference type="Proteomes" id="UP000267438">
    <property type="component" value="Unassembled WGS sequence"/>
</dbReference>
<reference evidence="3 7" key="2">
    <citation type="submission" date="2016-01" db="EMBL/GenBank/DDBJ databases">
        <title>Highly variable Streptococcus oralis are common among viridans streptococci isolated from primates.</title>
        <authorList>
            <person name="Denapaite D."/>
            <person name="Rieger M."/>
            <person name="Koendgen S."/>
            <person name="Brueckner R."/>
            <person name="Ochigava I."/>
            <person name="Kappeler P."/>
            <person name="Maetz-Rensing K."/>
            <person name="Leendertz F."/>
            <person name="Hakenbeck R."/>
        </authorList>
    </citation>
    <scope>NUCLEOTIDE SEQUENCE [LARGE SCALE GENOMIC DNA]</scope>
    <source>
        <strain evidence="3 7">10712</strain>
    </source>
</reference>
<protein>
    <submittedName>
        <fullName evidence="1">Uncharacterized protein</fullName>
    </submittedName>
</protein>
<evidence type="ECO:0000313" key="4">
    <source>
        <dbReference type="EMBL" id="RSJ12961.1"/>
    </source>
</evidence>
<dbReference type="Proteomes" id="UP000033590">
    <property type="component" value="Unassembled WGS sequence"/>
</dbReference>
<dbReference type="PATRIC" id="fig|28037.213.peg.1009"/>